<gene>
    <name evidence="1" type="ORF">DPCES_0807</name>
</gene>
<evidence type="ECO:0000313" key="1">
    <source>
        <dbReference type="EMBL" id="CDX00694.1"/>
    </source>
</evidence>
<reference evidence="1" key="1">
    <citation type="submission" date="2014-07" db="EMBL/GenBank/DDBJ databases">
        <authorList>
            <person name="Hornung V.Bastian."/>
        </authorList>
    </citation>
    <scope>NUCLEOTIDE SEQUENCE</scope>
    <source>
        <strain evidence="1">PCE-S</strain>
    </source>
</reference>
<proteinExistence type="predicted"/>
<accession>A0A098AVS9</accession>
<organism evidence="1">
    <name type="scientific">Desulfitobacterium hafniense</name>
    <name type="common">Desulfitobacterium frappieri</name>
    <dbReference type="NCBI Taxonomy" id="49338"/>
    <lineage>
        <taxon>Bacteria</taxon>
        <taxon>Bacillati</taxon>
        <taxon>Bacillota</taxon>
        <taxon>Clostridia</taxon>
        <taxon>Eubacteriales</taxon>
        <taxon>Desulfitobacteriaceae</taxon>
        <taxon>Desulfitobacterium</taxon>
    </lineage>
</organism>
<dbReference type="RefSeq" id="WP_015942925.1">
    <property type="nucleotide sequence ID" value="NZ_LK996017.1"/>
</dbReference>
<name>A0A098AVS9_DESHA</name>
<dbReference type="InterPro" id="IPR021321">
    <property type="entry name" value="DUF2922"/>
</dbReference>
<sequence>MAISTNKILRLSFSTAGGKTFTLSILNPREDLSQAEILSVMDRMIEEDILMTTSGALTGVKDIKVVSTVVNDLFDPVQP</sequence>
<protein>
    <recommendedName>
        <fullName evidence="2">DUF2922 domain-containing protein</fullName>
    </recommendedName>
</protein>
<dbReference type="AlphaFoldDB" id="A0A098AVS9"/>
<evidence type="ECO:0008006" key="2">
    <source>
        <dbReference type="Google" id="ProtNLM"/>
    </source>
</evidence>
<dbReference type="PATRIC" id="fig|49338.4.peg.868"/>
<dbReference type="Pfam" id="PF11148">
    <property type="entry name" value="DUF2922"/>
    <property type="match status" value="1"/>
</dbReference>
<dbReference type="EMBL" id="LK996017">
    <property type="protein sequence ID" value="CDX00694.1"/>
    <property type="molecule type" value="Genomic_DNA"/>
</dbReference>